<feature type="domain" description="Ubinuclein middle" evidence="12">
    <location>
        <begin position="798"/>
        <end position="1008"/>
    </location>
</feature>
<evidence type="ECO:0000256" key="6">
    <source>
        <dbReference type="ARBA" id="ARBA00022737"/>
    </source>
</evidence>
<dbReference type="Proteomes" id="UP001239994">
    <property type="component" value="Unassembled WGS sequence"/>
</dbReference>
<dbReference type="GO" id="GO:0097546">
    <property type="term" value="C:ciliary base"/>
    <property type="evidence" value="ECO:0007669"/>
    <property type="project" value="TreeGrafter"/>
</dbReference>
<feature type="compositionally biased region" description="Polar residues" evidence="10">
    <location>
        <begin position="1250"/>
        <end position="1264"/>
    </location>
</feature>
<feature type="compositionally biased region" description="Low complexity" evidence="10">
    <location>
        <begin position="1265"/>
        <end position="1283"/>
    </location>
</feature>
<feature type="region of interest" description="Disordered" evidence="10">
    <location>
        <begin position="612"/>
        <end position="658"/>
    </location>
</feature>
<dbReference type="Pfam" id="PF08729">
    <property type="entry name" value="HUN"/>
    <property type="match status" value="1"/>
</dbReference>
<comment type="similarity">
    <text evidence="3">Belongs to the ubinuclein family.</text>
</comment>
<evidence type="ECO:0000259" key="12">
    <source>
        <dbReference type="Pfam" id="PF14075"/>
    </source>
</evidence>
<dbReference type="Gene3D" id="1.25.40.10">
    <property type="entry name" value="Tetratricopeptide repeat domain"/>
    <property type="match status" value="2"/>
</dbReference>
<evidence type="ECO:0000256" key="4">
    <source>
        <dbReference type="ARBA" id="ARBA00019387"/>
    </source>
</evidence>
<evidence type="ECO:0000256" key="10">
    <source>
        <dbReference type="SAM" id="MobiDB-lite"/>
    </source>
</evidence>
<keyword evidence="14" id="KW-1185">Reference proteome</keyword>
<protein>
    <recommendedName>
        <fullName evidence="4">Intraflagellar transport protein 56</fullName>
    </recommendedName>
    <alternativeName>
        <fullName evidence="9">Tetratricopeptide repeat protein 26</fullName>
    </alternativeName>
</protein>
<feature type="compositionally biased region" description="Polar residues" evidence="10">
    <location>
        <begin position="1138"/>
        <end position="1156"/>
    </location>
</feature>
<comment type="subcellular location">
    <subcellularLocation>
        <location evidence="1">Cell projection</location>
        <location evidence="1">Cilium</location>
    </subcellularLocation>
</comment>
<evidence type="ECO:0000256" key="1">
    <source>
        <dbReference type="ARBA" id="ARBA00004138"/>
    </source>
</evidence>
<comment type="caution">
    <text evidence="13">The sequence shown here is derived from an EMBL/GenBank/DDBJ whole genome shotgun (WGS) entry which is preliminary data.</text>
</comment>
<dbReference type="SUPFAM" id="SSF48452">
    <property type="entry name" value="TPR-like"/>
    <property type="match status" value="2"/>
</dbReference>
<organism evidence="13 14">
    <name type="scientific">Electrophorus voltai</name>
    <dbReference type="NCBI Taxonomy" id="2609070"/>
    <lineage>
        <taxon>Eukaryota</taxon>
        <taxon>Metazoa</taxon>
        <taxon>Chordata</taxon>
        <taxon>Craniata</taxon>
        <taxon>Vertebrata</taxon>
        <taxon>Euteleostomi</taxon>
        <taxon>Actinopterygii</taxon>
        <taxon>Neopterygii</taxon>
        <taxon>Teleostei</taxon>
        <taxon>Ostariophysi</taxon>
        <taxon>Gymnotiformes</taxon>
        <taxon>Gymnotoidei</taxon>
        <taxon>Gymnotidae</taxon>
        <taxon>Electrophorus</taxon>
    </lineage>
</organism>
<feature type="compositionally biased region" description="Basic and acidic residues" evidence="10">
    <location>
        <begin position="620"/>
        <end position="646"/>
    </location>
</feature>
<dbReference type="InterPro" id="IPR026947">
    <property type="entry name" value="UBN_middle_dom"/>
</dbReference>
<dbReference type="FunFam" id="1.25.40.10:FF:000271">
    <property type="entry name" value="Tetratricopeptide repeat domain 26"/>
    <property type="match status" value="1"/>
</dbReference>
<evidence type="ECO:0000256" key="3">
    <source>
        <dbReference type="ARBA" id="ARBA00009911"/>
    </source>
</evidence>
<dbReference type="InterPro" id="IPR030511">
    <property type="entry name" value="TTC26"/>
</dbReference>
<dbReference type="GO" id="GO:0120170">
    <property type="term" value="F:intraciliary transport particle B binding"/>
    <property type="evidence" value="ECO:0007669"/>
    <property type="project" value="TreeGrafter"/>
</dbReference>
<feature type="region of interest" description="Disordered" evidence="10">
    <location>
        <begin position="921"/>
        <end position="940"/>
    </location>
</feature>
<feature type="compositionally biased region" description="Basic and acidic residues" evidence="10">
    <location>
        <begin position="922"/>
        <end position="931"/>
    </location>
</feature>
<sequence>MEEYKSLAARPDCPADVWVYLGCSLFFLGLYKEAEEVAFKGPKSQLQNRLLFHLAHKFSDEKKLMGFHQNLEDVTEDQLSLASIHYMRSHYQEAIEIYKRILLQDRELLALNVYVALCYYKLDYYDVSQEVLAVYLQSIPDSTIALNLKACNHFRLYNGKAAEAELKNLIDISSSSFEFAKELIRHNLVVFRGGDGALQVLPPLIDVIPEARLNLVIYYLRQDDVQEAYNLIKDLEPTTPQEYILKGVVNAALGQEIGSRDHLKIAQQFFQLVGGSASECDTIPGRQCMASCFFLLKQFEDVLIYLNSVKSYFYTDDTFNFNYAQAKASLGNYKEAEEVFLLIHSDKIKNDYVYLSWLARCYIMNQKARLAWELYLKMETSSESFSLLQLIANDCYKMGQFYYAAKAFDVLERLDPNPEYWEGKRGACVGIFQLILAGREPRKHRLEDETDMNFGRGARMGASVTGAAGGRGLFDKTVKKRTVRLSLSLPEPSDKSSSEFNYGELLRSQQAQTSPRAVAPALEPTDPSSDDERETPEAEALSKKFDSKYGTASRRKRRDRVQDLIDIGFGYDESDPFIDNSEAYDELVPASLTTKLGGFYINTGTLQFRAASESEGEDVDKDKHTGEGEDQDLKKKRKDGASLEVKKPRKNRLPKQGTLGLNIHRPEKKRRRKPMKDSLCLAAMLRRFTREKEEMHKHGLAAASNSLHPQLHHIHTTNNDTLLADLAADPAMMSLLTSANENELQDLLSDLDFSALDTGPQPPAVARENGQLASGVGPKVGGGALSRGQVGLLSPPPLPDGLPAPLVKRIEDLRSASRQFDQEGRKKFFTLDMNNILLDIELQVQEQPLSVRADVYSHLEAFVPCNKEALLKRLKKLSLNIQDDRLRTPLLKLKLAVCSVMPEQTARYNMDCMAKVAANRQQMEEGERNGSEEEEEERTGKRVIGPRKKFIWDDKLRNLLCNLVRVKLKCFEQEQCSLSVEDYLKAFLENEVKPLWPKGWMQARMLFKESRTVHGHLTGLGKKRIVPTPKPTKVKEVGWTQRASLALDPASASPALLTPVRPPPSPPSEPICLSDSLDEDLATNSLDSIAHALSLLNKAANGVNLSSAHTSSSPPRALSSSSTGVGHYSSPLPHTESPALSLSASPITSCPLSSTSPALSGRMETFSGLKDIGCLQRRPVTSGGRSSVSNMNATPPAKPRPPPTASPLLPPQQRAFGVMGMKPGHSTPPTGQLKNSGSKSADGCSGMAAVSQTSRVNSHLNCLNSRSPQQPSRVPSSPSQSPTTPSPSPLLPQSKAPPLAHPQPGFITPMQATLTKSSHSSSSPIIKLTHRPPAPTPPPVSSPSPSPSPSPSLSLSLAHSRSQILTQPLQYSPKSPGFRPPFSVPAPSSAVKPSAGQLSYSFAGGQKSISPLGSSAGITNPSSIATSHTTGFHDNNTSPSAVSTNHGHRQKPVGGASQSAKTSASRVSAMGLPPPSDSSLLSQVTSAAGGSLLGSVGASLPLGFGMLGGLVPVSLPFQFPPLLNFAPPGPATPTPGCSTGGTSPASNSGYGLTQNLFKSLQSGVQAALPPHLQLAFS</sequence>
<evidence type="ECO:0000256" key="5">
    <source>
        <dbReference type="ARBA" id="ARBA00022553"/>
    </source>
</evidence>
<dbReference type="InterPro" id="IPR014840">
    <property type="entry name" value="HRD"/>
</dbReference>
<reference evidence="13" key="1">
    <citation type="submission" date="2023-03" db="EMBL/GenBank/DDBJ databases">
        <title>Electrophorus voltai genome.</title>
        <authorList>
            <person name="Bian C."/>
        </authorList>
    </citation>
    <scope>NUCLEOTIDE SEQUENCE</scope>
    <source>
        <strain evidence="13">CB-2022</strain>
        <tissue evidence="13">Muscle</tissue>
    </source>
</reference>
<dbReference type="GO" id="GO:0035720">
    <property type="term" value="P:intraciliary anterograde transport"/>
    <property type="evidence" value="ECO:0007669"/>
    <property type="project" value="TreeGrafter"/>
</dbReference>
<dbReference type="PANTHER" id="PTHR14781">
    <property type="entry name" value="INTRAFLAGELLAR TRANSPORT PROTEIN 56"/>
    <property type="match status" value="1"/>
</dbReference>
<feature type="compositionally biased region" description="Low complexity" evidence="10">
    <location>
        <begin position="1111"/>
        <end position="1130"/>
    </location>
</feature>
<feature type="non-terminal residue" evidence="13">
    <location>
        <position position="1"/>
    </location>
</feature>
<feature type="compositionally biased region" description="Pro residues" evidence="10">
    <location>
        <begin position="1332"/>
        <end position="1350"/>
    </location>
</feature>
<proteinExistence type="inferred from homology"/>
<feature type="compositionally biased region" description="Polar residues" evidence="10">
    <location>
        <begin position="1456"/>
        <end position="1466"/>
    </location>
</feature>
<feature type="compositionally biased region" description="Polar residues" evidence="10">
    <location>
        <begin position="1420"/>
        <end position="1445"/>
    </location>
</feature>
<dbReference type="FunFam" id="1.25.40.10:FF:000588">
    <property type="entry name" value="Intraflagellar transport protein 56"/>
    <property type="match status" value="1"/>
</dbReference>
<feature type="compositionally biased region" description="Polar residues" evidence="10">
    <location>
        <begin position="1183"/>
        <end position="1192"/>
    </location>
</feature>
<dbReference type="Pfam" id="PF14075">
    <property type="entry name" value="UBN_AB"/>
    <property type="match status" value="1"/>
</dbReference>
<keyword evidence="8" id="KW-0966">Cell projection</keyword>
<dbReference type="EMBL" id="JAROKS010000012">
    <property type="protein sequence ID" value="KAK1798971.1"/>
    <property type="molecule type" value="Genomic_DNA"/>
</dbReference>
<dbReference type="GO" id="GO:0035735">
    <property type="term" value="P:intraciliary transport involved in cilium assembly"/>
    <property type="evidence" value="ECO:0007669"/>
    <property type="project" value="TreeGrafter"/>
</dbReference>
<feature type="region of interest" description="Disordered" evidence="10">
    <location>
        <begin position="1105"/>
        <end position="1156"/>
    </location>
</feature>
<dbReference type="PANTHER" id="PTHR14781:SF0">
    <property type="entry name" value="INTRAFLAGELLAR TRANSPORT PROTEIN 56"/>
    <property type="match status" value="1"/>
</dbReference>
<evidence type="ECO:0000313" key="13">
    <source>
        <dbReference type="EMBL" id="KAK1798971.1"/>
    </source>
</evidence>
<evidence type="ECO:0000256" key="9">
    <source>
        <dbReference type="ARBA" id="ARBA00032501"/>
    </source>
</evidence>
<gene>
    <name evidence="13" type="ORF">P4O66_007236</name>
</gene>
<evidence type="ECO:0000256" key="7">
    <source>
        <dbReference type="ARBA" id="ARBA00022803"/>
    </source>
</evidence>
<evidence type="ECO:0000259" key="11">
    <source>
        <dbReference type="Pfam" id="PF08729"/>
    </source>
</evidence>
<feature type="compositionally biased region" description="Polar residues" evidence="10">
    <location>
        <begin position="1227"/>
        <end position="1239"/>
    </location>
</feature>
<dbReference type="GO" id="GO:0036064">
    <property type="term" value="C:ciliary basal body"/>
    <property type="evidence" value="ECO:0007669"/>
    <property type="project" value="TreeGrafter"/>
</dbReference>
<dbReference type="GO" id="GO:0030992">
    <property type="term" value="C:intraciliary transport particle B"/>
    <property type="evidence" value="ECO:0007669"/>
    <property type="project" value="TreeGrafter"/>
</dbReference>
<feature type="region of interest" description="Disordered" evidence="10">
    <location>
        <begin position="507"/>
        <end position="557"/>
    </location>
</feature>
<keyword evidence="7" id="KW-0802">TPR repeat</keyword>
<feature type="compositionally biased region" description="Pro residues" evidence="10">
    <location>
        <begin position="1060"/>
        <end position="1069"/>
    </location>
</feature>
<feature type="compositionally biased region" description="Pro residues" evidence="10">
    <location>
        <begin position="1196"/>
        <end position="1210"/>
    </location>
</feature>
<evidence type="ECO:0000256" key="8">
    <source>
        <dbReference type="ARBA" id="ARBA00023273"/>
    </source>
</evidence>
<feature type="compositionally biased region" description="Low complexity" evidence="10">
    <location>
        <begin position="1385"/>
        <end position="1395"/>
    </location>
</feature>
<name>A0AAD8ZIZ3_9TELE</name>
<accession>A0AAD8ZIZ3</accession>
<feature type="region of interest" description="Disordered" evidence="10">
    <location>
        <begin position="1420"/>
        <end position="1482"/>
    </location>
</feature>
<feature type="domain" description="Hpc2-related" evidence="11">
    <location>
        <begin position="556"/>
        <end position="607"/>
    </location>
</feature>
<evidence type="ECO:0000256" key="2">
    <source>
        <dbReference type="ARBA" id="ARBA00007834"/>
    </source>
</evidence>
<feature type="region of interest" description="Disordered" evidence="10">
    <location>
        <begin position="1054"/>
        <end position="1075"/>
    </location>
</feature>
<feature type="compositionally biased region" description="Low complexity" evidence="10">
    <location>
        <begin position="1351"/>
        <end position="1362"/>
    </location>
</feature>
<dbReference type="InterPro" id="IPR011990">
    <property type="entry name" value="TPR-like_helical_dom_sf"/>
</dbReference>
<keyword evidence="6" id="KW-0677">Repeat</keyword>
<evidence type="ECO:0000313" key="14">
    <source>
        <dbReference type="Proteomes" id="UP001239994"/>
    </source>
</evidence>
<comment type="similarity">
    <text evidence="2">Belongs to the IFT56 family.</text>
</comment>
<feature type="region of interest" description="Disordered" evidence="10">
    <location>
        <begin position="1176"/>
        <end position="1396"/>
    </location>
</feature>
<feature type="compositionally biased region" description="Polar residues" evidence="10">
    <location>
        <begin position="1363"/>
        <end position="1373"/>
    </location>
</feature>
<keyword evidence="5" id="KW-0597">Phosphoprotein</keyword>